<organism evidence="2 3">
    <name type="scientific">Tanacetum coccineum</name>
    <dbReference type="NCBI Taxonomy" id="301880"/>
    <lineage>
        <taxon>Eukaryota</taxon>
        <taxon>Viridiplantae</taxon>
        <taxon>Streptophyta</taxon>
        <taxon>Embryophyta</taxon>
        <taxon>Tracheophyta</taxon>
        <taxon>Spermatophyta</taxon>
        <taxon>Magnoliopsida</taxon>
        <taxon>eudicotyledons</taxon>
        <taxon>Gunneridae</taxon>
        <taxon>Pentapetalae</taxon>
        <taxon>asterids</taxon>
        <taxon>campanulids</taxon>
        <taxon>Asterales</taxon>
        <taxon>Asteraceae</taxon>
        <taxon>Asteroideae</taxon>
        <taxon>Anthemideae</taxon>
        <taxon>Anthemidinae</taxon>
        <taxon>Tanacetum</taxon>
    </lineage>
</organism>
<comment type="caution">
    <text evidence="2">The sequence shown here is derived from an EMBL/GenBank/DDBJ whole genome shotgun (WGS) entry which is preliminary data.</text>
</comment>
<reference evidence="2" key="2">
    <citation type="submission" date="2022-01" db="EMBL/GenBank/DDBJ databases">
        <authorList>
            <person name="Yamashiro T."/>
            <person name="Shiraishi A."/>
            <person name="Satake H."/>
            <person name="Nakayama K."/>
        </authorList>
    </citation>
    <scope>NUCLEOTIDE SEQUENCE</scope>
</reference>
<evidence type="ECO:0000313" key="2">
    <source>
        <dbReference type="EMBL" id="GJT51803.1"/>
    </source>
</evidence>
<dbReference type="Proteomes" id="UP001151760">
    <property type="component" value="Unassembled WGS sequence"/>
</dbReference>
<reference evidence="2" key="1">
    <citation type="journal article" date="2022" name="Int. J. Mol. Sci.">
        <title>Draft Genome of Tanacetum Coccineum: Genomic Comparison of Closely Related Tanacetum-Family Plants.</title>
        <authorList>
            <person name="Yamashiro T."/>
            <person name="Shiraishi A."/>
            <person name="Nakayama K."/>
            <person name="Satake H."/>
        </authorList>
    </citation>
    <scope>NUCLEOTIDE SEQUENCE</scope>
</reference>
<feature type="compositionally biased region" description="Basic residues" evidence="1">
    <location>
        <begin position="41"/>
        <end position="50"/>
    </location>
</feature>
<sequence>MSSKFPMSGEEDDEKVKYETCLVAHASGEEDLFGHDARPRPPGKQRPTKKSKSDATACTGGSSALAQFGELMEQELRLKRKAAERAFEAPHTNAVGGVEVSSY</sequence>
<protein>
    <submittedName>
        <fullName evidence="2">Uncharacterized protein</fullName>
    </submittedName>
</protein>
<keyword evidence="3" id="KW-1185">Reference proteome</keyword>
<feature type="region of interest" description="Disordered" evidence="1">
    <location>
        <begin position="28"/>
        <end position="60"/>
    </location>
</feature>
<evidence type="ECO:0000313" key="3">
    <source>
        <dbReference type="Proteomes" id="UP001151760"/>
    </source>
</evidence>
<dbReference type="EMBL" id="BQNB010016438">
    <property type="protein sequence ID" value="GJT51803.1"/>
    <property type="molecule type" value="Genomic_DNA"/>
</dbReference>
<proteinExistence type="predicted"/>
<name>A0ABQ5EM18_9ASTR</name>
<accession>A0ABQ5EM18</accession>
<gene>
    <name evidence="2" type="ORF">Tco_0977960</name>
</gene>
<evidence type="ECO:0000256" key="1">
    <source>
        <dbReference type="SAM" id="MobiDB-lite"/>
    </source>
</evidence>